<reference evidence="4 5" key="1">
    <citation type="journal article" date="2014" name="Genome Announc.">
        <title>Draft genome sequence of Sclerotinia borealis, a psychrophilic plant pathogenic fungus.</title>
        <authorList>
            <person name="Mardanov A.V."/>
            <person name="Beletsky A.V."/>
            <person name="Kadnikov V.V."/>
            <person name="Ignatov A.N."/>
            <person name="Ravin N.V."/>
        </authorList>
    </citation>
    <scope>NUCLEOTIDE SEQUENCE [LARGE SCALE GENOMIC DNA]</scope>
    <source>
        <strain evidence="5">F-4157</strain>
    </source>
</reference>
<keyword evidence="1" id="KW-0479">Metal-binding</keyword>
<gene>
    <name evidence="4" type="ORF">SBOR_9711</name>
</gene>
<feature type="compositionally biased region" description="Acidic residues" evidence="2">
    <location>
        <begin position="60"/>
        <end position="71"/>
    </location>
</feature>
<feature type="domain" description="C2H2-type" evidence="3">
    <location>
        <begin position="146"/>
        <end position="173"/>
    </location>
</feature>
<dbReference type="PROSITE" id="PS50157">
    <property type="entry name" value="ZINC_FINGER_C2H2_2"/>
    <property type="match status" value="1"/>
</dbReference>
<dbReference type="Proteomes" id="UP000019487">
    <property type="component" value="Unassembled WGS sequence"/>
</dbReference>
<feature type="region of interest" description="Disordered" evidence="2">
    <location>
        <begin position="173"/>
        <end position="197"/>
    </location>
</feature>
<evidence type="ECO:0000313" key="4">
    <source>
        <dbReference type="EMBL" id="ESZ89899.1"/>
    </source>
</evidence>
<keyword evidence="5" id="KW-1185">Reference proteome</keyword>
<dbReference type="AlphaFoldDB" id="W9C4S3"/>
<keyword evidence="1" id="KW-0862">Zinc</keyword>
<organism evidence="4 5">
    <name type="scientific">Sclerotinia borealis (strain F-4128)</name>
    <dbReference type="NCBI Taxonomy" id="1432307"/>
    <lineage>
        <taxon>Eukaryota</taxon>
        <taxon>Fungi</taxon>
        <taxon>Dikarya</taxon>
        <taxon>Ascomycota</taxon>
        <taxon>Pezizomycotina</taxon>
        <taxon>Leotiomycetes</taxon>
        <taxon>Helotiales</taxon>
        <taxon>Sclerotiniaceae</taxon>
        <taxon>Sclerotinia</taxon>
    </lineage>
</organism>
<dbReference type="OrthoDB" id="5422613at2759"/>
<dbReference type="GO" id="GO:0008270">
    <property type="term" value="F:zinc ion binding"/>
    <property type="evidence" value="ECO:0007669"/>
    <property type="project" value="UniProtKB-KW"/>
</dbReference>
<accession>W9C4S3</accession>
<evidence type="ECO:0000313" key="5">
    <source>
        <dbReference type="Proteomes" id="UP000019487"/>
    </source>
</evidence>
<dbReference type="EMBL" id="AYSA01000740">
    <property type="protein sequence ID" value="ESZ89899.1"/>
    <property type="molecule type" value="Genomic_DNA"/>
</dbReference>
<feature type="region of interest" description="Disordered" evidence="2">
    <location>
        <begin position="213"/>
        <end position="238"/>
    </location>
</feature>
<feature type="compositionally biased region" description="Acidic residues" evidence="2">
    <location>
        <begin position="81"/>
        <end position="124"/>
    </location>
</feature>
<evidence type="ECO:0000256" key="1">
    <source>
        <dbReference type="PROSITE-ProRule" id="PRU00042"/>
    </source>
</evidence>
<sequence>MGDPRVEAVLDKIHASEMRDLLKTLCRHGKFVVKVSSGEIEIDGRNIIIKKDFNFKSSNDVEEKDEKEDTEGGLGNSSLDGVDEDGVDEDGVDEDGVPDVEDEKEDTEEGSESDSLEEFDEDDVPALSKQQIQELISSKKRKLHMFKCEHCKEEFDIENNWKRDCWYHPGEKDVDDESDFWDDHDEQSHGDPSLREDDPDFADGFIWDCCEGSGSATGCKNTRHKVTEEGSGSKRARY</sequence>
<feature type="compositionally biased region" description="Basic and acidic residues" evidence="2">
    <location>
        <begin position="186"/>
        <end position="196"/>
    </location>
</feature>
<feature type="region of interest" description="Disordered" evidence="2">
    <location>
        <begin position="58"/>
        <end position="125"/>
    </location>
</feature>
<evidence type="ECO:0000259" key="3">
    <source>
        <dbReference type="PROSITE" id="PS50157"/>
    </source>
</evidence>
<proteinExistence type="predicted"/>
<protein>
    <recommendedName>
        <fullName evidence="3">C2H2-type domain-containing protein</fullName>
    </recommendedName>
</protein>
<evidence type="ECO:0000256" key="2">
    <source>
        <dbReference type="SAM" id="MobiDB-lite"/>
    </source>
</evidence>
<feature type="compositionally biased region" description="Acidic residues" evidence="2">
    <location>
        <begin position="173"/>
        <end position="185"/>
    </location>
</feature>
<dbReference type="PANTHER" id="PTHR38167">
    <property type="entry name" value="C2H2-TYPE DOMAIN-CONTAINING PROTEIN"/>
    <property type="match status" value="1"/>
</dbReference>
<comment type="caution">
    <text evidence="4">The sequence shown here is derived from an EMBL/GenBank/DDBJ whole genome shotgun (WGS) entry which is preliminary data.</text>
</comment>
<keyword evidence="1" id="KW-0863">Zinc-finger</keyword>
<dbReference type="PANTHER" id="PTHR38167:SF1">
    <property type="entry name" value="C2H2-TYPE DOMAIN-CONTAINING PROTEIN"/>
    <property type="match status" value="1"/>
</dbReference>
<dbReference type="HOGENOM" id="CLU_102656_0_0_1"/>
<dbReference type="InterPro" id="IPR013087">
    <property type="entry name" value="Znf_C2H2_type"/>
</dbReference>
<dbReference type="STRING" id="1432307.W9C4S3"/>
<name>W9C4S3_SCLBF</name>